<evidence type="ECO:0000256" key="1">
    <source>
        <dbReference type="ARBA" id="ARBA00004442"/>
    </source>
</evidence>
<comment type="subcellular location">
    <subcellularLocation>
        <location evidence="1">Cell outer membrane</location>
    </subcellularLocation>
</comment>
<dbReference type="SUPFAM" id="SSF48452">
    <property type="entry name" value="TPR-like"/>
    <property type="match status" value="1"/>
</dbReference>
<dbReference type="GO" id="GO:0009279">
    <property type="term" value="C:cell outer membrane"/>
    <property type="evidence" value="ECO:0007669"/>
    <property type="project" value="UniProtKB-SubCell"/>
</dbReference>
<proteinExistence type="inferred from homology"/>
<evidence type="ECO:0000256" key="3">
    <source>
        <dbReference type="ARBA" id="ARBA00022729"/>
    </source>
</evidence>
<dbReference type="EMBL" id="RCNR01000059">
    <property type="protein sequence ID" value="MUH37968.1"/>
    <property type="molecule type" value="Genomic_DNA"/>
</dbReference>
<evidence type="ECO:0000313" key="8">
    <source>
        <dbReference type="EMBL" id="MUH37968.1"/>
    </source>
</evidence>
<feature type="domain" description="SusD-like N-terminal" evidence="7">
    <location>
        <begin position="29"/>
        <end position="213"/>
    </location>
</feature>
<comment type="similarity">
    <text evidence="2">Belongs to the SusD family.</text>
</comment>
<comment type="caution">
    <text evidence="8">The sequence shown here is derived from an EMBL/GenBank/DDBJ whole genome shotgun (WGS) entry which is preliminary data.</text>
</comment>
<dbReference type="Pfam" id="PF07980">
    <property type="entry name" value="SusD_RagB"/>
    <property type="match status" value="1"/>
</dbReference>
<feature type="domain" description="RagB/SusD" evidence="6">
    <location>
        <begin position="288"/>
        <end position="600"/>
    </location>
</feature>
<dbReference type="Proteomes" id="UP000540519">
    <property type="component" value="Unassembled WGS sequence"/>
</dbReference>
<keyword evidence="5" id="KW-0998">Cell outer membrane</keyword>
<reference evidence="8 9" key="1">
    <citation type="journal article" date="2019" name="Mar. Drugs">
        <title>Comparative Genomics and CAZyme Genome Repertoires of Marine Zobellia amurskyensis KMM 3526(T) and Zobellia laminariae KMM 3676(T).</title>
        <authorList>
            <person name="Chernysheva N."/>
            <person name="Bystritskaya E."/>
            <person name="Stenkova A."/>
            <person name="Golovkin I."/>
            <person name="Nedashkovskaya O."/>
            <person name="Isaeva M."/>
        </authorList>
    </citation>
    <scope>NUCLEOTIDE SEQUENCE [LARGE SCALE GENOMIC DNA]</scope>
    <source>
        <strain evidence="8 9">KMM 3526</strain>
    </source>
</reference>
<dbReference type="InterPro" id="IPR033985">
    <property type="entry name" value="SusD-like_N"/>
</dbReference>
<evidence type="ECO:0000256" key="5">
    <source>
        <dbReference type="ARBA" id="ARBA00023237"/>
    </source>
</evidence>
<gene>
    <name evidence="8" type="ORF">D9O36_19110</name>
</gene>
<keyword evidence="4" id="KW-0472">Membrane</keyword>
<keyword evidence="9" id="KW-1185">Reference proteome</keyword>
<evidence type="ECO:0000313" key="9">
    <source>
        <dbReference type="Proteomes" id="UP000540519"/>
    </source>
</evidence>
<dbReference type="Pfam" id="PF14322">
    <property type="entry name" value="SusD-like_3"/>
    <property type="match status" value="1"/>
</dbReference>
<dbReference type="RefSeq" id="WP_155601114.1">
    <property type="nucleotide sequence ID" value="NZ_RCNR01000059.1"/>
</dbReference>
<organism evidence="8 9">
    <name type="scientific">Zobellia amurskyensis</name>
    <dbReference type="NCBI Taxonomy" id="248905"/>
    <lineage>
        <taxon>Bacteria</taxon>
        <taxon>Pseudomonadati</taxon>
        <taxon>Bacteroidota</taxon>
        <taxon>Flavobacteriia</taxon>
        <taxon>Flavobacteriales</taxon>
        <taxon>Flavobacteriaceae</taxon>
        <taxon>Zobellia</taxon>
    </lineage>
</organism>
<dbReference type="Gene3D" id="1.25.40.390">
    <property type="match status" value="1"/>
</dbReference>
<dbReference type="InterPro" id="IPR012944">
    <property type="entry name" value="SusD_RagB_dom"/>
</dbReference>
<keyword evidence="3" id="KW-0732">Signal</keyword>
<accession>A0A7X3D3X4</accession>
<dbReference type="AlphaFoldDB" id="A0A7X3D3X4"/>
<protein>
    <submittedName>
        <fullName evidence="8">RagB/SusD family nutrient uptake outer membrane protein</fullName>
    </submittedName>
</protein>
<evidence type="ECO:0000259" key="6">
    <source>
        <dbReference type="Pfam" id="PF07980"/>
    </source>
</evidence>
<evidence type="ECO:0000259" key="7">
    <source>
        <dbReference type="Pfam" id="PF14322"/>
    </source>
</evidence>
<dbReference type="InterPro" id="IPR011990">
    <property type="entry name" value="TPR-like_helical_dom_sf"/>
</dbReference>
<evidence type="ECO:0000256" key="4">
    <source>
        <dbReference type="ARBA" id="ARBA00023136"/>
    </source>
</evidence>
<name>A0A7X3D3X4_9FLAO</name>
<evidence type="ECO:0000256" key="2">
    <source>
        <dbReference type="ARBA" id="ARBA00006275"/>
    </source>
</evidence>
<sequence length="620" mass="69620">MKNINKFYLRNLIPFFLVALFIPISCTKDFLEQEPKSFFTPENALNTPEGLNAILSQALTGIRAEFYGDGAPMITENIFSEVSIEGTTDKAGPAQDLNAQILPDANNNSSNTNKINWFWEEFYEGIKFANTVIDRLDDAEFDSPEQRADILGRALFHRAYRYYRLTHQFGDIPLVLEEISGPKLDFVSTDRDVILRKIQDDLNMAVPMVNEVAAGGEVSRGAVLHLLTKVNLALGDFDEAIASASQVIDGGQYALMTERFGINAGDASKDITWDLHRVENKSIPGNTEGILVAVDRLEFVDQGATGSGTSIQRQAVPLWWRFINTPDGQNGMSDSPEAEINLVTDIGRGIGRNRGTNYSTKEIWKDANDDQRHKLGNWFDMEDLVYNAPSLKESGNTFYGKNLELYLPDGTPLCSDTIRNWYGFPQYKFLVPDPTATRPAGGHGDWYVYRIAETYLLRAEAHFWNNNNGLAAADINAVRQRAQADPINAADVTIDMILDERARELYYEESRKTELTRVAYIFARTGRTAYNGKSYNLDNFSQDNFWYDRIMDVTDFYNVPGLKTIFGVSFTMSPYHVLWPIPASAINANTQGRINQNEGYPGAELNIAPLTNIPESENDN</sequence>
<dbReference type="OrthoDB" id="5694214at2"/>